<dbReference type="PANTHER" id="PTHR35273:SF2">
    <property type="entry name" value="ALPHA-GALACTOSIDASE"/>
    <property type="match status" value="1"/>
</dbReference>
<dbReference type="InterPro" id="IPR013785">
    <property type="entry name" value="Aldolase_TIM"/>
</dbReference>
<dbReference type="InterPro" id="IPR004352">
    <property type="entry name" value="GH114_TIM-barrel"/>
</dbReference>
<reference evidence="5 7" key="1">
    <citation type="submission" date="2020-01" db="EMBL/GenBank/DDBJ databases">
        <authorList>
            <consortium name="DOE Joint Genome Institute"/>
            <person name="Haridas S."/>
            <person name="Albert R."/>
            <person name="Binder M."/>
            <person name="Bloem J."/>
            <person name="Labutti K."/>
            <person name="Salamov A."/>
            <person name="Andreopoulos B."/>
            <person name="Baker S.E."/>
            <person name="Barry K."/>
            <person name="Bills G."/>
            <person name="Bluhm B.H."/>
            <person name="Cannon C."/>
            <person name="Castanera R."/>
            <person name="Culley D.E."/>
            <person name="Daum C."/>
            <person name="Ezra D."/>
            <person name="Gonzalez J.B."/>
            <person name="Henrissat B."/>
            <person name="Kuo A."/>
            <person name="Liang C."/>
            <person name="Lipzen A."/>
            <person name="Lutzoni F."/>
            <person name="Magnuson J."/>
            <person name="Mondo S."/>
            <person name="Nolan M."/>
            <person name="Ohm R."/>
            <person name="Pangilinan J."/>
            <person name="Park H.-J."/>
            <person name="Ramirez L."/>
            <person name="Alfaro M."/>
            <person name="Sun H."/>
            <person name="Tritt A."/>
            <person name="Yoshinaga Y."/>
            <person name="Zwiers L.-H."/>
            <person name="Turgeon B.G."/>
            <person name="Goodwin S.B."/>
            <person name="Spatafora J.W."/>
            <person name="Crous P.W."/>
            <person name="Grigoriev I.V."/>
        </authorList>
    </citation>
    <scope>NUCLEOTIDE SEQUENCE</scope>
    <source>
        <strain evidence="5 7">CBS 781.70</strain>
    </source>
</reference>
<keyword evidence="3" id="KW-0732">Signal</keyword>
<name>A0A6G1GDN8_9PEZI</name>
<dbReference type="GO" id="GO:0004557">
    <property type="term" value="F:alpha-galactosidase activity"/>
    <property type="evidence" value="ECO:0007669"/>
    <property type="project" value="UniProtKB-EC"/>
</dbReference>
<evidence type="ECO:0000313" key="6">
    <source>
        <dbReference type="Proteomes" id="UP000504638"/>
    </source>
</evidence>
<comment type="catalytic activity">
    <reaction evidence="1">
        <text>Hydrolysis of terminal, non-reducing alpha-D-galactose residues in alpha-D-galactosides, including galactose oligosaccharides, galactomannans and galactolipids.</text>
        <dbReference type="EC" id="3.2.1.22"/>
    </reaction>
</comment>
<dbReference type="AlphaFoldDB" id="A0A6G1GDN8"/>
<dbReference type="RefSeq" id="XP_033537856.1">
    <property type="nucleotide sequence ID" value="XM_033682696.1"/>
</dbReference>
<feature type="signal peptide" evidence="3">
    <location>
        <begin position="1"/>
        <end position="16"/>
    </location>
</feature>
<dbReference type="EMBL" id="ML975150">
    <property type="protein sequence ID" value="KAF1816225.1"/>
    <property type="molecule type" value="Genomic_DNA"/>
</dbReference>
<dbReference type="SUPFAM" id="SSF51445">
    <property type="entry name" value="(Trans)glycosidases"/>
    <property type="match status" value="1"/>
</dbReference>
<gene>
    <name evidence="5 7" type="ORF">P152DRAFT_511036</name>
</gene>
<keyword evidence="6" id="KW-1185">Reference proteome</keyword>
<organism evidence="5">
    <name type="scientific">Eremomyces bilateralis CBS 781.70</name>
    <dbReference type="NCBI Taxonomy" id="1392243"/>
    <lineage>
        <taxon>Eukaryota</taxon>
        <taxon>Fungi</taxon>
        <taxon>Dikarya</taxon>
        <taxon>Ascomycota</taxon>
        <taxon>Pezizomycotina</taxon>
        <taxon>Dothideomycetes</taxon>
        <taxon>Dothideomycetes incertae sedis</taxon>
        <taxon>Eremomycetales</taxon>
        <taxon>Eremomycetaceae</taxon>
        <taxon>Eremomyces</taxon>
    </lineage>
</organism>
<dbReference type="InterPro" id="IPR017853">
    <property type="entry name" value="GH"/>
</dbReference>
<dbReference type="Proteomes" id="UP000504638">
    <property type="component" value="Unplaced"/>
</dbReference>
<dbReference type="Pfam" id="PF03537">
    <property type="entry name" value="Glyco_hydro_114"/>
    <property type="match status" value="1"/>
</dbReference>
<evidence type="ECO:0000256" key="3">
    <source>
        <dbReference type="SAM" id="SignalP"/>
    </source>
</evidence>
<dbReference type="Gene3D" id="3.20.20.70">
    <property type="entry name" value="Aldolase class I"/>
    <property type="match status" value="1"/>
</dbReference>
<evidence type="ECO:0000313" key="7">
    <source>
        <dbReference type="RefSeq" id="XP_033537856.1"/>
    </source>
</evidence>
<accession>A0A6G1GDN8</accession>
<proteinExistence type="predicted"/>
<dbReference type="PANTHER" id="PTHR35273">
    <property type="entry name" value="ALPHA-1,4 POLYGALACTOSAMINIDASE, PUTATIVE (AFU_ORTHOLOGUE AFUA_3G07890)-RELATED"/>
    <property type="match status" value="1"/>
</dbReference>
<reference evidence="7" key="2">
    <citation type="submission" date="2020-04" db="EMBL/GenBank/DDBJ databases">
        <authorList>
            <consortium name="NCBI Genome Project"/>
        </authorList>
    </citation>
    <scope>NUCLEOTIDE SEQUENCE</scope>
    <source>
        <strain evidence="7">CBS 781.70</strain>
    </source>
</reference>
<evidence type="ECO:0000313" key="5">
    <source>
        <dbReference type="EMBL" id="KAF1816225.1"/>
    </source>
</evidence>
<feature type="chain" id="PRO_5044632040" description="alpha-galactosidase" evidence="3">
    <location>
        <begin position="17"/>
        <end position="267"/>
    </location>
</feature>
<evidence type="ECO:0000256" key="2">
    <source>
        <dbReference type="ARBA" id="ARBA00012755"/>
    </source>
</evidence>
<dbReference type="EC" id="3.2.1.22" evidence="2"/>
<evidence type="ECO:0000256" key="1">
    <source>
        <dbReference type="ARBA" id="ARBA00001255"/>
    </source>
</evidence>
<dbReference type="GeneID" id="54423266"/>
<feature type="domain" description="Glycoside-hydrolase family GH114 TIM-barrel" evidence="4">
    <location>
        <begin position="25"/>
        <end position="255"/>
    </location>
</feature>
<reference evidence="7" key="3">
    <citation type="submission" date="2025-04" db="UniProtKB">
        <authorList>
            <consortium name="RefSeq"/>
        </authorList>
    </citation>
    <scope>IDENTIFICATION</scope>
    <source>
        <strain evidence="7">CBS 781.70</strain>
    </source>
</reference>
<dbReference type="OrthoDB" id="2108802at2759"/>
<evidence type="ECO:0000259" key="4">
    <source>
        <dbReference type="Pfam" id="PF03537"/>
    </source>
</evidence>
<sequence>MYSLLPLLLSLPLASAFWQPESGTRWQIVLSQPLTVNSNPVVPDVPVYDIDMFINSAETIGKLHEQGKKVICYFSAGTFEPYVPDAADFNPEDMGDILDDWPDERWLNVGSSNVRDIMVKRIVIAKEKGCDAIDPDNMDGYEADGGGIGLKKKDSIDYFKFLATEAAKLDLSIGLKNSIGMIDDVLPSAQFAVNEQCSEWDECGDYSPFVDAKKPVFHIEYPNESSSRASGRSSGLTCDGEGLSTVLKNMDLDGWVQYCDGYGTITS</sequence>
<protein>
    <recommendedName>
        <fullName evidence="2">alpha-galactosidase</fullName>
        <ecNumber evidence="2">3.2.1.22</ecNumber>
    </recommendedName>
</protein>